<evidence type="ECO:0008006" key="3">
    <source>
        <dbReference type="Google" id="ProtNLM"/>
    </source>
</evidence>
<comment type="caution">
    <text evidence="1">The sequence shown here is derived from an EMBL/GenBank/DDBJ whole genome shotgun (WGS) entry which is preliminary data.</text>
</comment>
<evidence type="ECO:0000313" key="1">
    <source>
        <dbReference type="EMBL" id="RUT10288.1"/>
    </source>
</evidence>
<protein>
    <recommendedName>
        <fullName evidence="3">Sugar transferase</fullName>
    </recommendedName>
</protein>
<organism evidence="1 2">
    <name type="scientific">Dulcicalothrix desertica PCC 7102</name>
    <dbReference type="NCBI Taxonomy" id="232991"/>
    <lineage>
        <taxon>Bacteria</taxon>
        <taxon>Bacillati</taxon>
        <taxon>Cyanobacteriota</taxon>
        <taxon>Cyanophyceae</taxon>
        <taxon>Nostocales</taxon>
        <taxon>Calotrichaceae</taxon>
        <taxon>Dulcicalothrix</taxon>
    </lineage>
</organism>
<dbReference type="Proteomes" id="UP000271624">
    <property type="component" value="Unassembled WGS sequence"/>
</dbReference>
<name>A0A433VW45_9CYAN</name>
<sequence length="334" mass="39100">MTDGIYILANDVVYDQLIALLNSIEVHAGKNYPICILPYDDKLERVKEEAAKRSNLEIFDDKSIIELWDNFVYDVWQTHPNAFKTWSERGISGIYRMGTHRRFCAFDGRFDRFIYLDADTLVLNSLDYIFQQLDHNDFVVYDFQHKDPTHVYDIKSKQLLNIFSQARIDSEIFCSGMYATKKGLFNQEKRDYLLSQLRSCDGEVLYMNAPDQTILNYMVMRAGVSMCNFAHYLSEDKVTGCCVTSPHFQEKDNLLYDKQSRLTYLHYIGLSSKLFARVCAGENVGFPYRDIFLHYRYLNEPTRRPQFKTKPKAYNEPPSFATRVLRKLGIPMEV</sequence>
<dbReference type="InterPro" id="IPR054619">
    <property type="entry name" value="Npun_R2821-like"/>
</dbReference>
<reference evidence="1" key="2">
    <citation type="journal article" date="2019" name="Genome Biol. Evol.">
        <title>Day and night: Metabolic profiles and evolutionary relationships of six axenic non-marine cyanobacteria.</title>
        <authorList>
            <person name="Will S.E."/>
            <person name="Henke P."/>
            <person name="Boedeker C."/>
            <person name="Huang S."/>
            <person name="Brinkmann H."/>
            <person name="Rohde M."/>
            <person name="Jarek M."/>
            <person name="Friedl T."/>
            <person name="Seufert S."/>
            <person name="Schumacher M."/>
            <person name="Overmann J."/>
            <person name="Neumann-Schaal M."/>
            <person name="Petersen J."/>
        </authorList>
    </citation>
    <scope>NUCLEOTIDE SEQUENCE [LARGE SCALE GENOMIC DNA]</scope>
    <source>
        <strain evidence="1">PCC 7102</strain>
    </source>
</reference>
<proteinExistence type="predicted"/>
<dbReference type="RefSeq" id="WP_127078996.1">
    <property type="nucleotide sequence ID" value="NZ_RSCL01000001.1"/>
</dbReference>
<evidence type="ECO:0000313" key="2">
    <source>
        <dbReference type="Proteomes" id="UP000271624"/>
    </source>
</evidence>
<dbReference type="AlphaFoldDB" id="A0A433VW45"/>
<dbReference type="Gene3D" id="3.90.550.10">
    <property type="entry name" value="Spore Coat Polysaccharide Biosynthesis Protein SpsA, Chain A"/>
    <property type="match status" value="1"/>
</dbReference>
<keyword evidence="2" id="KW-1185">Reference proteome</keyword>
<dbReference type="NCBIfam" id="NF045582">
    <property type="entry name" value="Npun_R2823_gen"/>
    <property type="match status" value="1"/>
</dbReference>
<gene>
    <name evidence="1" type="ORF">DSM106972_007830</name>
</gene>
<dbReference type="InterPro" id="IPR029044">
    <property type="entry name" value="Nucleotide-diphossugar_trans"/>
</dbReference>
<reference evidence="1" key="1">
    <citation type="submission" date="2018-12" db="EMBL/GenBank/DDBJ databases">
        <authorList>
            <person name="Will S."/>
            <person name="Neumann-Schaal M."/>
            <person name="Henke P."/>
        </authorList>
    </citation>
    <scope>NUCLEOTIDE SEQUENCE</scope>
    <source>
        <strain evidence="1">PCC 7102</strain>
    </source>
</reference>
<accession>A0A433VW45</accession>
<dbReference type="OrthoDB" id="480149at2"/>
<dbReference type="SUPFAM" id="SSF53448">
    <property type="entry name" value="Nucleotide-diphospho-sugar transferases"/>
    <property type="match status" value="1"/>
</dbReference>
<dbReference type="EMBL" id="RSCL01000001">
    <property type="protein sequence ID" value="RUT10288.1"/>
    <property type="molecule type" value="Genomic_DNA"/>
</dbReference>